<keyword evidence="1" id="KW-0812">Transmembrane</keyword>
<sequence length="89" mass="9711">MLNIIIEHLSAATVSNIFILLVRYGLLVSARSTNMLINSLNISLNISSLNGGSGARIRITSIKQTATRSLTSLSLWLSKVVWTRDLLKG</sequence>
<reference evidence="2" key="1">
    <citation type="submission" date="2014-09" db="EMBL/GenBank/DDBJ databases">
        <authorList>
            <person name="Magalhaes I.L.F."/>
            <person name="Oliveira U."/>
            <person name="Santos F.R."/>
            <person name="Vidigal T.H.D.A."/>
            <person name="Brescovit A.D."/>
            <person name="Santos A.J."/>
        </authorList>
    </citation>
    <scope>NUCLEOTIDE SEQUENCE</scope>
    <source>
        <tissue evidence="2">Shoot tissue taken approximately 20 cm above the soil surface</tissue>
    </source>
</reference>
<proteinExistence type="predicted"/>
<organism evidence="2">
    <name type="scientific">Arundo donax</name>
    <name type="common">Giant reed</name>
    <name type="synonym">Donax arundinaceus</name>
    <dbReference type="NCBI Taxonomy" id="35708"/>
    <lineage>
        <taxon>Eukaryota</taxon>
        <taxon>Viridiplantae</taxon>
        <taxon>Streptophyta</taxon>
        <taxon>Embryophyta</taxon>
        <taxon>Tracheophyta</taxon>
        <taxon>Spermatophyta</taxon>
        <taxon>Magnoliopsida</taxon>
        <taxon>Liliopsida</taxon>
        <taxon>Poales</taxon>
        <taxon>Poaceae</taxon>
        <taxon>PACMAD clade</taxon>
        <taxon>Arundinoideae</taxon>
        <taxon>Arundineae</taxon>
        <taxon>Arundo</taxon>
    </lineage>
</organism>
<protein>
    <submittedName>
        <fullName evidence="2">Androgen induced inhibitor of proliferation (As3) / pds5, putative</fullName>
    </submittedName>
</protein>
<dbReference type="AlphaFoldDB" id="A0A0A9EYV6"/>
<feature type="transmembrane region" description="Helical" evidence="1">
    <location>
        <begin position="6"/>
        <end position="26"/>
    </location>
</feature>
<evidence type="ECO:0000313" key="2">
    <source>
        <dbReference type="EMBL" id="JAE03061.1"/>
    </source>
</evidence>
<evidence type="ECO:0000256" key="1">
    <source>
        <dbReference type="SAM" id="Phobius"/>
    </source>
</evidence>
<keyword evidence="1" id="KW-1133">Transmembrane helix</keyword>
<reference evidence="2" key="2">
    <citation type="journal article" date="2015" name="Data Brief">
        <title>Shoot transcriptome of the giant reed, Arundo donax.</title>
        <authorList>
            <person name="Barrero R.A."/>
            <person name="Guerrero F.D."/>
            <person name="Moolhuijzen P."/>
            <person name="Goolsby J.A."/>
            <person name="Tidwell J."/>
            <person name="Bellgard S.E."/>
            <person name="Bellgard M.I."/>
        </authorList>
    </citation>
    <scope>NUCLEOTIDE SEQUENCE</scope>
    <source>
        <tissue evidence="2">Shoot tissue taken approximately 20 cm above the soil surface</tissue>
    </source>
</reference>
<dbReference type="EMBL" id="GBRH01194835">
    <property type="protein sequence ID" value="JAE03061.1"/>
    <property type="molecule type" value="Transcribed_RNA"/>
</dbReference>
<keyword evidence="1" id="KW-0472">Membrane</keyword>
<accession>A0A0A9EYV6</accession>
<name>A0A0A9EYV6_ARUDO</name>